<organism evidence="3 4">
    <name type="scientific">Aedoeadaptatus nemausensis</name>
    <dbReference type="NCBI Taxonomy" id="2582829"/>
    <lineage>
        <taxon>Bacteria</taxon>
        <taxon>Bacillati</taxon>
        <taxon>Bacillota</taxon>
        <taxon>Tissierellia</taxon>
        <taxon>Tissierellales</taxon>
        <taxon>Peptoniphilaceae</taxon>
        <taxon>Aedoeadaptatus</taxon>
    </lineage>
</organism>
<dbReference type="InterPro" id="IPR035901">
    <property type="entry name" value="GIY-YIG_endonuc_sf"/>
</dbReference>
<keyword evidence="4" id="KW-1185">Reference proteome</keyword>
<evidence type="ECO:0000313" key="4">
    <source>
        <dbReference type="Proteomes" id="UP000586454"/>
    </source>
</evidence>
<evidence type="ECO:0000259" key="2">
    <source>
        <dbReference type="PROSITE" id="PS50164"/>
    </source>
</evidence>
<sequence>MAVKHYVYILECGDKSFYTGYTTDPERRLQQHNKGTASKYTRSRLPVSMVYLESVSDRSTGLKREHAIKKLTREKKMKLIRKGGNSLGPTRDK</sequence>
<dbReference type="InterPro" id="IPR000305">
    <property type="entry name" value="GIY-YIG_endonuc"/>
</dbReference>
<gene>
    <name evidence="3" type="ORF">PEPNEM18_00366</name>
</gene>
<dbReference type="EMBL" id="CAIJCS010000014">
    <property type="protein sequence ID" value="CAC9924794.1"/>
    <property type="molecule type" value="Genomic_DNA"/>
</dbReference>
<evidence type="ECO:0000313" key="3">
    <source>
        <dbReference type="EMBL" id="CAC9924794.1"/>
    </source>
</evidence>
<evidence type="ECO:0000256" key="1">
    <source>
        <dbReference type="ARBA" id="ARBA00007435"/>
    </source>
</evidence>
<dbReference type="CDD" id="cd10456">
    <property type="entry name" value="GIY-YIG_UPF0213"/>
    <property type="match status" value="1"/>
</dbReference>
<reference evidence="3 4" key="1">
    <citation type="submission" date="2020-06" db="EMBL/GenBank/DDBJ databases">
        <authorList>
            <person name="Criscuolo A."/>
        </authorList>
    </citation>
    <scope>NUCLEOTIDE SEQUENCE [LARGE SCALE GENOMIC DNA]</scope>
    <source>
        <strain evidence="3">1804121828</strain>
    </source>
</reference>
<dbReference type="PANTHER" id="PTHR34477:SF1">
    <property type="entry name" value="UPF0213 PROTEIN YHBQ"/>
    <property type="match status" value="1"/>
</dbReference>
<dbReference type="PANTHER" id="PTHR34477">
    <property type="entry name" value="UPF0213 PROTEIN YHBQ"/>
    <property type="match status" value="1"/>
</dbReference>
<dbReference type="PROSITE" id="PS50164">
    <property type="entry name" value="GIY_YIG"/>
    <property type="match status" value="1"/>
</dbReference>
<accession>A0A6V6XZD5</accession>
<proteinExistence type="inferred from homology"/>
<feature type="domain" description="GIY-YIG" evidence="2">
    <location>
        <begin position="3"/>
        <end position="78"/>
    </location>
</feature>
<comment type="similarity">
    <text evidence="1">Belongs to the UPF0213 family.</text>
</comment>
<dbReference type="SMART" id="SM00465">
    <property type="entry name" value="GIYc"/>
    <property type="match status" value="1"/>
</dbReference>
<dbReference type="InterPro" id="IPR050190">
    <property type="entry name" value="UPF0213_domain"/>
</dbReference>
<dbReference type="RefSeq" id="WP_180498649.1">
    <property type="nucleotide sequence ID" value="NZ_CAIJCS010000014.1"/>
</dbReference>
<comment type="caution">
    <text evidence="3">The sequence shown here is derived from an EMBL/GenBank/DDBJ whole genome shotgun (WGS) entry which is preliminary data.</text>
</comment>
<dbReference type="Gene3D" id="3.40.1440.10">
    <property type="entry name" value="GIY-YIG endonuclease"/>
    <property type="match status" value="1"/>
</dbReference>
<protein>
    <submittedName>
        <fullName evidence="3">GIY-YIG catalytic domain protein</fullName>
    </submittedName>
</protein>
<dbReference type="AlphaFoldDB" id="A0A6V6XZD5"/>
<name>A0A6V6XZD5_9FIRM</name>
<dbReference type="Proteomes" id="UP000586454">
    <property type="component" value="Unassembled WGS sequence"/>
</dbReference>
<dbReference type="SUPFAM" id="SSF82771">
    <property type="entry name" value="GIY-YIG endonuclease"/>
    <property type="match status" value="1"/>
</dbReference>
<dbReference type="Pfam" id="PF01541">
    <property type="entry name" value="GIY-YIG"/>
    <property type="match status" value="1"/>
</dbReference>